<keyword evidence="2" id="KW-1185">Reference proteome</keyword>
<reference evidence="1 2" key="1">
    <citation type="submission" date="2019-12" db="EMBL/GenBank/DDBJ databases">
        <title>Novel species isolated from a subtropical stream in China.</title>
        <authorList>
            <person name="Lu H."/>
        </authorList>
    </citation>
    <scope>NUCLEOTIDE SEQUENCE [LARGE SCALE GENOMIC DNA]</scope>
    <source>
        <strain evidence="1 2">CY13W</strain>
    </source>
</reference>
<evidence type="ECO:0000313" key="1">
    <source>
        <dbReference type="EMBL" id="MYM41807.1"/>
    </source>
</evidence>
<organism evidence="1 2">
    <name type="scientific">Duganella qianjiadongensis</name>
    <dbReference type="NCBI Taxonomy" id="2692176"/>
    <lineage>
        <taxon>Bacteria</taxon>
        <taxon>Pseudomonadati</taxon>
        <taxon>Pseudomonadota</taxon>
        <taxon>Betaproteobacteria</taxon>
        <taxon>Burkholderiales</taxon>
        <taxon>Oxalobacteraceae</taxon>
        <taxon>Telluria group</taxon>
        <taxon>Duganella</taxon>
    </lineage>
</organism>
<comment type="caution">
    <text evidence="1">The sequence shown here is derived from an EMBL/GenBank/DDBJ whole genome shotgun (WGS) entry which is preliminary data.</text>
</comment>
<dbReference type="RefSeq" id="WP_161041066.1">
    <property type="nucleotide sequence ID" value="NZ_WWCM01000022.1"/>
</dbReference>
<sequence>MNIVKEKKLWLSSLSAMNDTAEIKFFLNKVIQFIDDEFQRLKIPLKTIEAFHREIENYNFYAVCFSSKGDDLYQWQSYGDRGQGFALGFDSTLLCRKPTYSVKLLDWEEFGGAVPSRQKGGLCLTNVFYASDSEVEKLARSMVTFVETEAQRSSSELWRDYAKLVHILAQVTKSSYFEAEKEYRLIYAPFTSNEVDGGTNFEPLRERKWRNGRFGITPYFEYSSVQEPVYPFEYGVMKSLKKITVGPCSKEKELDNLREFLRCNGFGDVEIEKSKVTFR</sequence>
<dbReference type="Proteomes" id="UP000478090">
    <property type="component" value="Unassembled WGS sequence"/>
</dbReference>
<name>A0ABW9VSP9_9BURK</name>
<protein>
    <submittedName>
        <fullName evidence="1">DUF2971 domain-containing protein</fullName>
    </submittedName>
</protein>
<dbReference type="EMBL" id="WWCM01000022">
    <property type="protein sequence ID" value="MYM41807.1"/>
    <property type="molecule type" value="Genomic_DNA"/>
</dbReference>
<gene>
    <name evidence="1" type="ORF">GTP27_21095</name>
</gene>
<evidence type="ECO:0000313" key="2">
    <source>
        <dbReference type="Proteomes" id="UP000478090"/>
    </source>
</evidence>
<dbReference type="Pfam" id="PF11185">
    <property type="entry name" value="DUF2971"/>
    <property type="match status" value="1"/>
</dbReference>
<proteinExistence type="predicted"/>
<accession>A0ABW9VSP9</accession>
<dbReference type="InterPro" id="IPR021352">
    <property type="entry name" value="DUF2971"/>
</dbReference>